<sequence length="668" mass="72293">MVGMRGAYGYNGNSNESGQLVMGGGGVVVGEVTTAAEIAAMAVHKVSAPPAQSTASKMKARVKETFFPDDPFRGFKGQPLRVKWLMAVQYLFPILDWVPSYSFSLFKSDLVAGLTIASLAIPQGISYAKLASLPPIIGLYSSFVPPMVYAVLGSSRDLAVGPVSIASLIMGSMLRQAVSPTAEPLLFLQLAFTSTFFAGLVQASLGILRLGFIIDFLSKATLVGFMAGAAIIVSLQQLKALLGIVHFTTEMGLVPVMASVIHHTKEWSWQTILMAVCFLVLLLTARHVSMKWPKLFWVSACAPLACVIVSTLLVFLFKAQKHGISIIGQLKCGLNRPSWDKLLFDPTYLGLTVKTGLVTGIISLTEGVAVGRTFASLKDYQVDGNKEMMAIGLMNIVGSCTSCYVTTGAFSRSAVNHNAGCKTAMSNVIMALTVMVTLLFLMPLFVYTPNVVLGAIIIAAVIGLIDLPAVYHIWKMDKMDFLVCVCAFAGVIFISVQEGLAIAVGISIFRVLLQITRPKMMIQGNIKGTDIYRNLQQYKDAQRVPGFLILTVEAPINFANTNYLNERIKRWIEEESSAGNKQSDLHFVILDLSAVPAIDTSGISFLIDLKKSTEKRGLELILVNPIGEVMEKIQRVNDAHGHFKSDSLYLTTGEAVASLSTFSKMTTP</sequence>
<keyword evidence="5 6" id="KW-0472">Membrane</keyword>
<dbReference type="Pfam" id="PF00916">
    <property type="entry name" value="Sulfate_transp"/>
    <property type="match status" value="1"/>
</dbReference>
<dbReference type="InterPro" id="IPR001902">
    <property type="entry name" value="SLC26A/SulP_fam"/>
</dbReference>
<evidence type="ECO:0000256" key="2">
    <source>
        <dbReference type="ARBA" id="ARBA00022448"/>
    </source>
</evidence>
<gene>
    <name evidence="8" type="ORF">E2562_004211</name>
</gene>
<proteinExistence type="predicted"/>
<dbReference type="Pfam" id="PF01740">
    <property type="entry name" value="STAS"/>
    <property type="match status" value="1"/>
</dbReference>
<dbReference type="PANTHER" id="PTHR11814">
    <property type="entry name" value="SULFATE TRANSPORTER"/>
    <property type="match status" value="1"/>
</dbReference>
<dbReference type="InterPro" id="IPR002645">
    <property type="entry name" value="STAS_dom"/>
</dbReference>
<accession>A0A6G1BRT7</accession>
<keyword evidence="2" id="KW-0813">Transport</keyword>
<dbReference type="PROSITE" id="PS50801">
    <property type="entry name" value="STAS"/>
    <property type="match status" value="1"/>
</dbReference>
<organism evidence="8 9">
    <name type="scientific">Oryza meyeriana var. granulata</name>
    <dbReference type="NCBI Taxonomy" id="110450"/>
    <lineage>
        <taxon>Eukaryota</taxon>
        <taxon>Viridiplantae</taxon>
        <taxon>Streptophyta</taxon>
        <taxon>Embryophyta</taxon>
        <taxon>Tracheophyta</taxon>
        <taxon>Spermatophyta</taxon>
        <taxon>Magnoliopsida</taxon>
        <taxon>Liliopsida</taxon>
        <taxon>Poales</taxon>
        <taxon>Poaceae</taxon>
        <taxon>BOP clade</taxon>
        <taxon>Oryzoideae</taxon>
        <taxon>Oryzeae</taxon>
        <taxon>Oryzinae</taxon>
        <taxon>Oryza</taxon>
        <taxon>Oryza meyeriana</taxon>
    </lineage>
</organism>
<protein>
    <recommendedName>
        <fullName evidence="7">STAS domain-containing protein</fullName>
    </recommendedName>
</protein>
<feature type="transmembrane region" description="Helical" evidence="6">
    <location>
        <begin position="295"/>
        <end position="317"/>
    </location>
</feature>
<feature type="transmembrane region" description="Helical" evidence="6">
    <location>
        <begin position="240"/>
        <end position="261"/>
    </location>
</feature>
<feature type="transmembrane region" description="Helical" evidence="6">
    <location>
        <begin position="267"/>
        <end position="283"/>
    </location>
</feature>
<feature type="transmembrane region" description="Helical" evidence="6">
    <location>
        <begin position="185"/>
        <end position="205"/>
    </location>
</feature>
<dbReference type="Proteomes" id="UP000479710">
    <property type="component" value="Unassembled WGS sequence"/>
</dbReference>
<dbReference type="GO" id="GO:0055085">
    <property type="term" value="P:transmembrane transport"/>
    <property type="evidence" value="ECO:0007669"/>
    <property type="project" value="InterPro"/>
</dbReference>
<comment type="caution">
    <text evidence="8">The sequence shown here is derived from an EMBL/GenBank/DDBJ whole genome shotgun (WGS) entry which is preliminary data.</text>
</comment>
<evidence type="ECO:0000259" key="7">
    <source>
        <dbReference type="PROSITE" id="PS50801"/>
    </source>
</evidence>
<keyword evidence="3 6" id="KW-0812">Transmembrane</keyword>
<reference evidence="8 9" key="1">
    <citation type="submission" date="2019-11" db="EMBL/GenBank/DDBJ databases">
        <title>Whole genome sequence of Oryza granulata.</title>
        <authorList>
            <person name="Li W."/>
        </authorList>
    </citation>
    <scope>NUCLEOTIDE SEQUENCE [LARGE SCALE GENOMIC DNA]</scope>
    <source>
        <strain evidence="9">cv. Menghai</strain>
        <tissue evidence="8">Leaf</tissue>
    </source>
</reference>
<dbReference type="Gene3D" id="3.30.750.24">
    <property type="entry name" value="STAS domain"/>
    <property type="match status" value="1"/>
</dbReference>
<dbReference type="AlphaFoldDB" id="A0A6G1BRT7"/>
<dbReference type="InterPro" id="IPR011547">
    <property type="entry name" value="SLC26A/SulP_dom"/>
</dbReference>
<feature type="transmembrane region" description="Helical" evidence="6">
    <location>
        <begin position="211"/>
        <end position="233"/>
    </location>
</feature>
<evidence type="ECO:0000256" key="5">
    <source>
        <dbReference type="ARBA" id="ARBA00023136"/>
    </source>
</evidence>
<evidence type="ECO:0000256" key="4">
    <source>
        <dbReference type="ARBA" id="ARBA00022989"/>
    </source>
</evidence>
<keyword evidence="9" id="KW-1185">Reference proteome</keyword>
<evidence type="ECO:0000256" key="1">
    <source>
        <dbReference type="ARBA" id="ARBA00004141"/>
    </source>
</evidence>
<dbReference type="NCBIfam" id="TIGR00815">
    <property type="entry name" value="sulP"/>
    <property type="match status" value="1"/>
</dbReference>
<comment type="subcellular location">
    <subcellularLocation>
        <location evidence="1">Membrane</location>
        <topology evidence="1">Multi-pass membrane protein</topology>
    </subcellularLocation>
</comment>
<feature type="transmembrane region" description="Helical" evidence="6">
    <location>
        <begin position="481"/>
        <end position="513"/>
    </location>
</feature>
<dbReference type="OrthoDB" id="288203at2759"/>
<dbReference type="InterPro" id="IPR036513">
    <property type="entry name" value="STAS_dom_sf"/>
</dbReference>
<keyword evidence="4 6" id="KW-1133">Transmembrane helix</keyword>
<dbReference type="SUPFAM" id="SSF52091">
    <property type="entry name" value="SpoIIaa-like"/>
    <property type="match status" value="1"/>
</dbReference>
<feature type="transmembrane region" description="Helical" evidence="6">
    <location>
        <begin position="388"/>
        <end position="407"/>
    </location>
</feature>
<evidence type="ECO:0000256" key="6">
    <source>
        <dbReference type="SAM" id="Phobius"/>
    </source>
</evidence>
<feature type="transmembrane region" description="Helical" evidence="6">
    <location>
        <begin position="428"/>
        <end position="446"/>
    </location>
</feature>
<evidence type="ECO:0000313" key="9">
    <source>
        <dbReference type="Proteomes" id="UP000479710"/>
    </source>
</evidence>
<name>A0A6G1BRT7_9ORYZ</name>
<evidence type="ECO:0000313" key="8">
    <source>
        <dbReference type="EMBL" id="KAF0890709.1"/>
    </source>
</evidence>
<dbReference type="CDD" id="cd07042">
    <property type="entry name" value="STAS_SulP_like_sulfate_transporter"/>
    <property type="match status" value="1"/>
</dbReference>
<feature type="transmembrane region" description="Helical" evidence="6">
    <location>
        <begin position="452"/>
        <end position="474"/>
    </location>
</feature>
<feature type="domain" description="STAS" evidence="7">
    <location>
        <begin position="537"/>
        <end position="659"/>
    </location>
</feature>
<dbReference type="GO" id="GO:0016020">
    <property type="term" value="C:membrane"/>
    <property type="evidence" value="ECO:0007669"/>
    <property type="project" value="UniProtKB-SubCell"/>
</dbReference>
<dbReference type="FunFam" id="3.30.750.24:FF:000002">
    <property type="entry name" value="Sulfate transporter 31"/>
    <property type="match status" value="1"/>
</dbReference>
<dbReference type="EMBL" id="SPHZ02000011">
    <property type="protein sequence ID" value="KAF0890709.1"/>
    <property type="molecule type" value="Genomic_DNA"/>
</dbReference>
<evidence type="ECO:0000256" key="3">
    <source>
        <dbReference type="ARBA" id="ARBA00022692"/>
    </source>
</evidence>